<evidence type="ECO:0000313" key="3">
    <source>
        <dbReference type="Proteomes" id="UP001307889"/>
    </source>
</evidence>
<name>A0ABN7AZB6_9HEMI</name>
<reference evidence="2 3" key="1">
    <citation type="submission" date="2023-09" db="EMBL/GenBank/DDBJ databases">
        <title>Nesidiocoris tenuis whole genome shotgun sequence.</title>
        <authorList>
            <person name="Shibata T."/>
            <person name="Shimoda M."/>
            <person name="Kobayashi T."/>
            <person name="Uehara T."/>
        </authorList>
    </citation>
    <scope>NUCLEOTIDE SEQUENCE [LARGE SCALE GENOMIC DNA]</scope>
    <source>
        <strain evidence="2 3">Japan</strain>
    </source>
</reference>
<dbReference type="EMBL" id="AP028915">
    <property type="protein sequence ID" value="BES96285.1"/>
    <property type="molecule type" value="Genomic_DNA"/>
</dbReference>
<gene>
    <name evidence="2" type="ORF">NTJ_09094</name>
</gene>
<keyword evidence="1" id="KW-0732">Signal</keyword>
<protein>
    <submittedName>
        <fullName evidence="2">Uncharacterized protein</fullName>
    </submittedName>
</protein>
<evidence type="ECO:0000313" key="2">
    <source>
        <dbReference type="EMBL" id="BES96285.1"/>
    </source>
</evidence>
<dbReference type="Proteomes" id="UP001307889">
    <property type="component" value="Chromosome 7"/>
</dbReference>
<proteinExistence type="predicted"/>
<keyword evidence="3" id="KW-1185">Reference proteome</keyword>
<feature type="chain" id="PRO_5045868251" evidence="1">
    <location>
        <begin position="25"/>
        <end position="279"/>
    </location>
</feature>
<accession>A0ABN7AZB6</accession>
<evidence type="ECO:0000256" key="1">
    <source>
        <dbReference type="SAM" id="SignalP"/>
    </source>
</evidence>
<sequence length="279" mass="31193">MALSTTVLGLFLILFSQTILLASSAEVRFYAIKDGNDDDSHNASMSTIIRKLISSAKKPKILQNSDEADSQIAIQCQSLHKLFKKYKRQFNSDQSMADEGWHSITSAAYLKVRSPKSARIPLAVKADISRDGHLACDQTDKFKPVADTGDVASQMEIMERKSDDVAGHLVPPKICGPTKWYNLSPMSRSVWSSVADRRGDSWSEAQASLKRWRAEEGGRLELLAVVLYKDLKVPRRVKQLAEGGRRPSGYSFCYRLYDRSNAVRAEAFVTLDNDKVESK</sequence>
<feature type="signal peptide" evidence="1">
    <location>
        <begin position="1"/>
        <end position="24"/>
    </location>
</feature>
<organism evidence="2 3">
    <name type="scientific">Nesidiocoris tenuis</name>
    <dbReference type="NCBI Taxonomy" id="355587"/>
    <lineage>
        <taxon>Eukaryota</taxon>
        <taxon>Metazoa</taxon>
        <taxon>Ecdysozoa</taxon>
        <taxon>Arthropoda</taxon>
        <taxon>Hexapoda</taxon>
        <taxon>Insecta</taxon>
        <taxon>Pterygota</taxon>
        <taxon>Neoptera</taxon>
        <taxon>Paraneoptera</taxon>
        <taxon>Hemiptera</taxon>
        <taxon>Heteroptera</taxon>
        <taxon>Panheteroptera</taxon>
        <taxon>Cimicomorpha</taxon>
        <taxon>Miridae</taxon>
        <taxon>Dicyphina</taxon>
        <taxon>Nesidiocoris</taxon>
    </lineage>
</organism>